<dbReference type="EMBL" id="JACSPP010000098">
    <property type="protein sequence ID" value="MBD8042058.1"/>
    <property type="molecule type" value="Genomic_DNA"/>
</dbReference>
<dbReference type="RefSeq" id="WP_191765454.1">
    <property type="nucleotide sequence ID" value="NZ_JACSPP010000098.1"/>
</dbReference>
<dbReference type="Gene3D" id="2.60.40.1760">
    <property type="entry name" value="glycosyl hydrolase (family 31)"/>
    <property type="match status" value="1"/>
</dbReference>
<dbReference type="InterPro" id="IPR033403">
    <property type="entry name" value="DUF5110"/>
</dbReference>
<keyword evidence="3" id="KW-0732">Signal</keyword>
<proteinExistence type="inferred from homology"/>
<comment type="similarity">
    <text evidence="1 2">Belongs to the glycosyl hydrolase 31 family.</text>
</comment>
<evidence type="ECO:0000313" key="9">
    <source>
        <dbReference type="Proteomes" id="UP000620874"/>
    </source>
</evidence>
<feature type="chain" id="PRO_5045165087" evidence="3">
    <location>
        <begin position="20"/>
        <end position="781"/>
    </location>
</feature>
<dbReference type="Pfam" id="PF17137">
    <property type="entry name" value="DUF5110"/>
    <property type="match status" value="1"/>
</dbReference>
<protein>
    <submittedName>
        <fullName evidence="8">DUF5110 domain-containing protein</fullName>
    </submittedName>
</protein>
<dbReference type="PANTHER" id="PTHR43863:SF2">
    <property type="entry name" value="MALTASE-GLUCOAMYLASE"/>
    <property type="match status" value="1"/>
</dbReference>
<evidence type="ECO:0000256" key="1">
    <source>
        <dbReference type="ARBA" id="ARBA00007806"/>
    </source>
</evidence>
<sequence length="781" mass="89968">MKQALFCLLMLISYQTLFAQKIEFYTPRTVRIVKENGTVFNKKSLVVTAEPEKVKVNVTSNDTATIYRSSELTVIVGKNGISFLDNKGNLIMREGSYSFSPIVRGLDKWSYKIKQGFMVDADEGIYGFGILQNGKMSHRGENRRMEQGNTEDYSNFFQSIKGYGVYWDNYSVTYLNSPVEGVAGELTLESQVGDAINYFFMYGGDADGVIAEMRHLSGKVPMAPLWTYGFHQSRERYSSQAELLEVVDKYRELKIPFDGIVQDWQYWGHSYLWNAMEFLASGYPNPQEMMDRIHNQNAHLSISFWSSFGIGTKGFREFQEKNHLLDFETFPPSGLDGWPPRDDYPSGSRCYDAYSEEARDIYWRNLSRLHRLNIDGWWMDSTEPDFYNYDDSDLDVPTAMGSLRSVRNIYPLMSVEGVYNHQREIDTTKRVFIFTRSYFAGQQRTGANTWSGDITSTWDSFRKQIPGCLNFTLTANPNVHSDIGGFLAGCYNINGWNSAKDNPQFKELYVRWMQCGAFMPMMRSHGTDAQREIYLYGKPGEPVYEAMVDAVKLRYRFLPYIYSQAWQVSQYNDSFMRALFMDFKDDKSTWNNNKQFMFGHNILVCPVLHPLYTEEEIVKSPEIYDLKVNWEEDRTYEVYLPKGVQWYDYWTNEKYSGGTTVNASAPISHSPLYVKAGSILTLGPAVQYANENNFDNIEIVVYPGADADFTLYEDEGNNYNYEKGMYSTINLHWNDRSKSLTIGKRNGSFPGMLKSRTFIVKIAGSDAVKEIRYTGKATTVR</sequence>
<dbReference type="InterPro" id="IPR025887">
    <property type="entry name" value="Glyco_hydro_31_N_dom"/>
</dbReference>
<dbReference type="Pfam" id="PF01055">
    <property type="entry name" value="Glyco_hydro_31_2nd"/>
    <property type="match status" value="1"/>
</dbReference>
<dbReference type="PANTHER" id="PTHR43863">
    <property type="entry name" value="HYDROLASE, PUTATIVE (AFU_ORTHOLOGUE AFUA_1G03140)-RELATED"/>
    <property type="match status" value="1"/>
</dbReference>
<evidence type="ECO:0000256" key="2">
    <source>
        <dbReference type="RuleBase" id="RU361185"/>
    </source>
</evidence>
<feature type="domain" description="DUF5110" evidence="6">
    <location>
        <begin position="697"/>
        <end position="764"/>
    </location>
</feature>
<dbReference type="SUPFAM" id="SSF51011">
    <property type="entry name" value="Glycosyl hydrolase domain"/>
    <property type="match status" value="1"/>
</dbReference>
<evidence type="ECO:0000259" key="6">
    <source>
        <dbReference type="Pfam" id="PF17137"/>
    </source>
</evidence>
<evidence type="ECO:0000313" key="8">
    <source>
        <dbReference type="EMBL" id="MBD8042058.1"/>
    </source>
</evidence>
<feature type="domain" description="Glycosyl hydrolase family 31 C-terminal" evidence="7">
    <location>
        <begin position="574"/>
        <end position="680"/>
    </location>
</feature>
<dbReference type="Gene3D" id="3.20.20.80">
    <property type="entry name" value="Glycosidases"/>
    <property type="match status" value="1"/>
</dbReference>
<accession>A0ABR8YCX0</accession>
<dbReference type="Proteomes" id="UP000620874">
    <property type="component" value="Unassembled WGS sequence"/>
</dbReference>
<name>A0ABR8YCX0_9BACT</name>
<evidence type="ECO:0000259" key="5">
    <source>
        <dbReference type="Pfam" id="PF13802"/>
    </source>
</evidence>
<dbReference type="InterPro" id="IPR000322">
    <property type="entry name" value="Glyco_hydro_31_TIM"/>
</dbReference>
<reference evidence="8 9" key="1">
    <citation type="submission" date="2020-08" db="EMBL/GenBank/DDBJ databases">
        <title>A Genomic Blueprint of the Chicken Gut Microbiome.</title>
        <authorList>
            <person name="Gilroy R."/>
            <person name="Ravi A."/>
            <person name="Getino M."/>
            <person name="Pursley I."/>
            <person name="Horton D.L."/>
            <person name="Alikhan N.-F."/>
            <person name="Baker D."/>
            <person name="Gharbi K."/>
            <person name="Hall N."/>
            <person name="Watson M."/>
            <person name="Adriaenssens E.M."/>
            <person name="Foster-Nyarko E."/>
            <person name="Jarju S."/>
            <person name="Secka A."/>
            <person name="Antonio M."/>
            <person name="Oren A."/>
            <person name="Chaudhuri R."/>
            <person name="La Ragione R.M."/>
            <person name="Hildebrand F."/>
            <person name="Pallen M.J."/>
        </authorList>
    </citation>
    <scope>NUCLEOTIDE SEQUENCE [LARGE SCALE GENOMIC DNA]</scope>
    <source>
        <strain evidence="8 9">Sa1CVN1</strain>
    </source>
</reference>
<keyword evidence="2" id="KW-0378">Hydrolase</keyword>
<dbReference type="Pfam" id="PF13802">
    <property type="entry name" value="Gal_mutarotas_2"/>
    <property type="match status" value="1"/>
</dbReference>
<comment type="caution">
    <text evidence="8">The sequence shown here is derived from an EMBL/GenBank/DDBJ whole genome shotgun (WGS) entry which is preliminary data.</text>
</comment>
<dbReference type="InterPro" id="IPR051816">
    <property type="entry name" value="Glycosyl_Hydrolase_31"/>
</dbReference>
<dbReference type="InterPro" id="IPR013780">
    <property type="entry name" value="Glyco_hydro_b"/>
</dbReference>
<feature type="domain" description="Glycoside hydrolase family 31 TIM barrel" evidence="4">
    <location>
        <begin position="221"/>
        <end position="564"/>
    </location>
</feature>
<dbReference type="CDD" id="cd06591">
    <property type="entry name" value="GH31_xylosidase_XylS"/>
    <property type="match status" value="1"/>
</dbReference>
<dbReference type="CDD" id="cd14752">
    <property type="entry name" value="GH31_N"/>
    <property type="match status" value="1"/>
</dbReference>
<feature type="signal peptide" evidence="3">
    <location>
        <begin position="1"/>
        <end position="19"/>
    </location>
</feature>
<gene>
    <name evidence="8" type="ORF">H9625_16765</name>
</gene>
<dbReference type="InterPro" id="IPR048395">
    <property type="entry name" value="Glyco_hydro_31_C"/>
</dbReference>
<dbReference type="Gene3D" id="2.60.40.1180">
    <property type="entry name" value="Golgi alpha-mannosidase II"/>
    <property type="match status" value="2"/>
</dbReference>
<organism evidence="8 9">
    <name type="scientific">Phocaeicola intestinalis</name>
    <dbReference type="NCBI Taxonomy" id="2762212"/>
    <lineage>
        <taxon>Bacteria</taxon>
        <taxon>Pseudomonadati</taxon>
        <taxon>Bacteroidota</taxon>
        <taxon>Bacteroidia</taxon>
        <taxon>Bacteroidales</taxon>
        <taxon>Bacteroidaceae</taxon>
        <taxon>Phocaeicola</taxon>
    </lineage>
</organism>
<dbReference type="SUPFAM" id="SSF74650">
    <property type="entry name" value="Galactose mutarotase-like"/>
    <property type="match status" value="1"/>
</dbReference>
<dbReference type="SUPFAM" id="SSF51445">
    <property type="entry name" value="(Trans)glycosidases"/>
    <property type="match status" value="1"/>
</dbReference>
<keyword evidence="2" id="KW-0326">Glycosidase</keyword>
<evidence type="ECO:0000256" key="3">
    <source>
        <dbReference type="SAM" id="SignalP"/>
    </source>
</evidence>
<dbReference type="InterPro" id="IPR017853">
    <property type="entry name" value="GH"/>
</dbReference>
<dbReference type="InterPro" id="IPR011013">
    <property type="entry name" value="Gal_mutarotase_sf_dom"/>
</dbReference>
<keyword evidence="9" id="KW-1185">Reference proteome</keyword>
<evidence type="ECO:0000259" key="4">
    <source>
        <dbReference type="Pfam" id="PF01055"/>
    </source>
</evidence>
<evidence type="ECO:0000259" key="7">
    <source>
        <dbReference type="Pfam" id="PF21365"/>
    </source>
</evidence>
<dbReference type="Pfam" id="PF21365">
    <property type="entry name" value="Glyco_hydro_31_3rd"/>
    <property type="match status" value="1"/>
</dbReference>
<feature type="domain" description="Glycoside hydrolase family 31 N-terminal" evidence="5">
    <location>
        <begin position="21"/>
        <end position="174"/>
    </location>
</feature>